<evidence type="ECO:0000313" key="1">
    <source>
        <dbReference type="EMBL" id="WAN70103.1"/>
    </source>
</evidence>
<sequence length="58" mass="6423">MQQLNCHLGDRFQLPSNLSIVQGQTRTTNKELLIIDCAIAILVGWIKKGKNGKNDSSI</sequence>
<accession>A0A9Q9SUX9</accession>
<name>A0A9Q9SUX9_MOOP1</name>
<dbReference type="EMBL" id="CP017708">
    <property type="protein sequence ID" value="WAN70103.1"/>
    <property type="molecule type" value="Genomic_DNA"/>
</dbReference>
<dbReference type="Proteomes" id="UP000176944">
    <property type="component" value="Chromosome"/>
</dbReference>
<reference evidence="1" key="1">
    <citation type="journal article" date="2017" name="Proc. Natl. Acad. Sci. U.S.A.">
        <title>Comparative genomics uncovers the prolific and distinctive metabolic potential of the cyanobacterial genus Moorea.</title>
        <authorList>
            <person name="Leao T."/>
            <person name="Castelao G."/>
            <person name="Korobeynikov A."/>
            <person name="Monroe E.A."/>
            <person name="Podell S."/>
            <person name="Glukhov E."/>
            <person name="Allen E.E."/>
            <person name="Gerwick W.H."/>
            <person name="Gerwick L."/>
        </authorList>
    </citation>
    <scope>NUCLEOTIDE SEQUENCE</scope>
    <source>
        <strain evidence="1">JHB</strain>
    </source>
</reference>
<organism evidence="1">
    <name type="scientific">Moorena producens (strain JHB)</name>
    <dbReference type="NCBI Taxonomy" id="1454205"/>
    <lineage>
        <taxon>Bacteria</taxon>
        <taxon>Bacillati</taxon>
        <taxon>Cyanobacteriota</taxon>
        <taxon>Cyanophyceae</taxon>
        <taxon>Coleofasciculales</taxon>
        <taxon>Coleofasciculaceae</taxon>
        <taxon>Moorena</taxon>
    </lineage>
</organism>
<dbReference type="AlphaFoldDB" id="A0A9Q9SUX9"/>
<protein>
    <submittedName>
        <fullName evidence="1">Uncharacterized protein</fullName>
    </submittedName>
</protein>
<gene>
    <name evidence="1" type="ORF">BJP36_39290</name>
</gene>
<reference evidence="1" key="2">
    <citation type="submission" date="2022-10" db="EMBL/GenBank/DDBJ databases">
        <authorList>
            <person name="Ngo T.-E."/>
        </authorList>
    </citation>
    <scope>NUCLEOTIDE SEQUENCE</scope>
    <source>
        <strain evidence="1">JHB</strain>
    </source>
</reference>
<proteinExistence type="predicted"/>